<accession>A0A9Q0INW9</accession>
<name>A0A9Q0INW9_9TELE</name>
<dbReference type="AlphaFoldDB" id="A0A9Q0INW9"/>
<evidence type="ECO:0000313" key="2">
    <source>
        <dbReference type="EMBL" id="KAJ3605469.1"/>
    </source>
</evidence>
<protein>
    <submittedName>
        <fullName evidence="2">Uncharacterized protein</fullName>
    </submittedName>
</protein>
<comment type="caution">
    <text evidence="2">The sequence shown here is derived from an EMBL/GenBank/DDBJ whole genome shotgun (WGS) entry which is preliminary data.</text>
</comment>
<proteinExistence type="predicted"/>
<feature type="region of interest" description="Disordered" evidence="1">
    <location>
        <begin position="36"/>
        <end position="69"/>
    </location>
</feature>
<evidence type="ECO:0000256" key="1">
    <source>
        <dbReference type="SAM" id="MobiDB-lite"/>
    </source>
</evidence>
<organism evidence="2 3">
    <name type="scientific">Muraenolepis orangiensis</name>
    <name type="common">Patagonian moray cod</name>
    <dbReference type="NCBI Taxonomy" id="630683"/>
    <lineage>
        <taxon>Eukaryota</taxon>
        <taxon>Metazoa</taxon>
        <taxon>Chordata</taxon>
        <taxon>Craniata</taxon>
        <taxon>Vertebrata</taxon>
        <taxon>Euteleostomi</taxon>
        <taxon>Actinopterygii</taxon>
        <taxon>Neopterygii</taxon>
        <taxon>Teleostei</taxon>
        <taxon>Neoteleostei</taxon>
        <taxon>Acanthomorphata</taxon>
        <taxon>Zeiogadaria</taxon>
        <taxon>Gadariae</taxon>
        <taxon>Gadiformes</taxon>
        <taxon>Muraenolepidoidei</taxon>
        <taxon>Muraenolepididae</taxon>
        <taxon>Muraenolepis</taxon>
    </lineage>
</organism>
<evidence type="ECO:0000313" key="3">
    <source>
        <dbReference type="Proteomes" id="UP001148018"/>
    </source>
</evidence>
<dbReference type="Proteomes" id="UP001148018">
    <property type="component" value="Unassembled WGS sequence"/>
</dbReference>
<dbReference type="EMBL" id="JANIIK010000043">
    <property type="protein sequence ID" value="KAJ3605469.1"/>
    <property type="molecule type" value="Genomic_DNA"/>
</dbReference>
<reference evidence="2" key="1">
    <citation type="submission" date="2022-07" db="EMBL/GenBank/DDBJ databases">
        <title>Chromosome-level genome of Muraenolepis orangiensis.</title>
        <authorList>
            <person name="Kim J."/>
        </authorList>
    </citation>
    <scope>NUCLEOTIDE SEQUENCE</scope>
    <source>
        <strain evidence="2">KU_S4_2022</strain>
        <tissue evidence="2">Muscle</tissue>
    </source>
</reference>
<feature type="compositionally biased region" description="Basic and acidic residues" evidence="1">
    <location>
        <begin position="50"/>
        <end position="61"/>
    </location>
</feature>
<sequence>MTHDHMTCRIHDHLEKSLNTQRWGIDRTWPIKWSAPIQGRDGTKIGANRQRNERHPEHNAKNDSNTMRT</sequence>
<gene>
    <name evidence="2" type="ORF">NHX12_027515</name>
</gene>
<keyword evidence="3" id="KW-1185">Reference proteome</keyword>